<evidence type="ECO:0000313" key="2">
    <source>
        <dbReference type="Proteomes" id="UP000510886"/>
    </source>
</evidence>
<name>A0A7H9EIW9_9LACO</name>
<proteinExistence type="predicted"/>
<dbReference type="AlphaFoldDB" id="A0A7H9EIW9"/>
<dbReference type="KEGG" id="lsw:GTO87_02405"/>
<dbReference type="EMBL" id="CP047418">
    <property type="protein sequence ID" value="QLL77571.1"/>
    <property type="molecule type" value="Genomic_DNA"/>
</dbReference>
<organism evidence="1 2">
    <name type="scientific">Ligilactobacillus saerimneri</name>
    <dbReference type="NCBI Taxonomy" id="228229"/>
    <lineage>
        <taxon>Bacteria</taxon>
        <taxon>Bacillati</taxon>
        <taxon>Bacillota</taxon>
        <taxon>Bacilli</taxon>
        <taxon>Lactobacillales</taxon>
        <taxon>Lactobacillaceae</taxon>
        <taxon>Ligilactobacillus</taxon>
    </lineage>
</organism>
<evidence type="ECO:0000313" key="1">
    <source>
        <dbReference type="EMBL" id="QLL77571.1"/>
    </source>
</evidence>
<dbReference type="Proteomes" id="UP000510886">
    <property type="component" value="Chromosome"/>
</dbReference>
<protein>
    <submittedName>
        <fullName evidence="1">Uncharacterized protein</fullName>
    </submittedName>
</protein>
<gene>
    <name evidence="1" type="ORF">GTO87_02405</name>
</gene>
<sequence length="94" mass="10936">MLKVRYRRTKAYTMVTCLLLLGILGMVAVGQSLCYYARIMSYQEMINANQAQTVMNRLRYDQRHAGTYPEGKVVWQGGHYVVTLSNNQQYCFEK</sequence>
<accession>A0A7H9EIW9</accession>
<reference evidence="1 2" key="1">
    <citation type="submission" date="2020-01" db="EMBL/GenBank/DDBJ databases">
        <title>Complete and circular genome sequences of six lactobacillus isolates from horses.</title>
        <authorList>
            <person name="Hassan H.M."/>
        </authorList>
    </citation>
    <scope>NUCLEOTIDE SEQUENCE [LARGE SCALE GENOMIC DNA]</scope>
    <source>
        <strain evidence="1 2">1A</strain>
    </source>
</reference>
<dbReference type="RefSeq" id="WP_180849395.1">
    <property type="nucleotide sequence ID" value="NZ_CP047418.1"/>
</dbReference>